<accession>A0A2R5GBE4</accession>
<feature type="chain" id="PRO_5015335085" evidence="1">
    <location>
        <begin position="20"/>
        <end position="567"/>
    </location>
</feature>
<name>A0A2R5GBE4_9STRA</name>
<feature type="signal peptide" evidence="1">
    <location>
        <begin position="1"/>
        <end position="19"/>
    </location>
</feature>
<evidence type="ECO:0000313" key="3">
    <source>
        <dbReference type="Proteomes" id="UP000241890"/>
    </source>
</evidence>
<dbReference type="Proteomes" id="UP000241890">
    <property type="component" value="Unassembled WGS sequence"/>
</dbReference>
<keyword evidence="3" id="KW-1185">Reference proteome</keyword>
<comment type="caution">
    <text evidence="2">The sequence shown here is derived from an EMBL/GenBank/DDBJ whole genome shotgun (WGS) entry which is preliminary data.</text>
</comment>
<reference evidence="2 3" key="1">
    <citation type="submission" date="2017-12" db="EMBL/GenBank/DDBJ databases">
        <title>Sequencing, de novo assembly and annotation of complete genome of a new Thraustochytrid species, strain FCC1311.</title>
        <authorList>
            <person name="Sedici K."/>
            <person name="Godart F."/>
            <person name="Aiese Cigliano R."/>
            <person name="Sanseverino W."/>
            <person name="Barakat M."/>
            <person name="Ortet P."/>
            <person name="Marechal E."/>
            <person name="Cagnac O."/>
            <person name="Amato A."/>
        </authorList>
    </citation>
    <scope>NUCLEOTIDE SEQUENCE [LARGE SCALE GENOMIC DNA]</scope>
</reference>
<dbReference type="AlphaFoldDB" id="A0A2R5GBE4"/>
<dbReference type="EMBL" id="BEYU01000027">
    <property type="protein sequence ID" value="GBG27028.1"/>
    <property type="molecule type" value="Genomic_DNA"/>
</dbReference>
<sequence length="567" mass="63746">MRVLVLVIPVLCAFARVKGNSAYSEDDSYLSDDTYDSDEDGASDIIIVEEDTFDASTLLGERVAITANEKIGSLNAAMELDTRNLFDDVPSGNVPRTRVSPTYLGEISMAMGHAFYRPSAARNKYTRSLSLKRLAGYSKSTITKLWDQYEKNSGGKLKFVDAITGNSPIWRRFLTRANPKQSRTSNNRLINDLRKNYGVVTDRTARKWGVASRSAKRGNGGGGKSVGSVAVIRFPNKGSLIGHEVNHGLGLTHSKKGRLNNKGRYTDFVSYQSDFSLVNEGNNRANLEVASCVEQHYMDWNADEDYQFIEFNKTMGLRNVGREMSEGRTEPVSIVWENPYGGQHWFCYGIHGKRGSSIPIRQSFSDRSGITHEQIAPLTKKCATLQDPFYYGKYKSSAIGTTGLVMHVEEKFEKSAGVALRFEFDKTAFDMPAPLVELWTEPRRVKGETIATSLWVYFWHRDDNLRSWSSTPYVLPLHHLKLRCGTDTFAHNATTYTLAEKAEFVEFETGVYMWPRRCGRGASCTASANKMNRQVRIDIIPPLTEATNCTLLIDKHKHLYKHLTLSP</sequence>
<evidence type="ECO:0000256" key="1">
    <source>
        <dbReference type="SAM" id="SignalP"/>
    </source>
</evidence>
<dbReference type="InParanoid" id="A0A2R5GBE4"/>
<proteinExistence type="predicted"/>
<organism evidence="2 3">
    <name type="scientific">Hondaea fermentalgiana</name>
    <dbReference type="NCBI Taxonomy" id="2315210"/>
    <lineage>
        <taxon>Eukaryota</taxon>
        <taxon>Sar</taxon>
        <taxon>Stramenopiles</taxon>
        <taxon>Bigyra</taxon>
        <taxon>Labyrinthulomycetes</taxon>
        <taxon>Thraustochytrida</taxon>
        <taxon>Thraustochytriidae</taxon>
        <taxon>Hondaea</taxon>
    </lineage>
</organism>
<protein>
    <submittedName>
        <fullName evidence="2">Uncharacterized protein</fullName>
    </submittedName>
</protein>
<keyword evidence="1" id="KW-0732">Signal</keyword>
<evidence type="ECO:0000313" key="2">
    <source>
        <dbReference type="EMBL" id="GBG27028.1"/>
    </source>
</evidence>
<gene>
    <name evidence="2" type="ORF">FCC1311_032512</name>
</gene>